<gene>
    <name evidence="2" type="ORF">LWI29_010878</name>
</gene>
<dbReference type="EMBL" id="JAUESC010000380">
    <property type="protein sequence ID" value="KAK0591963.1"/>
    <property type="molecule type" value="Genomic_DNA"/>
</dbReference>
<sequence length="99" mass="11733">MKVVMRKRFIPSHDYRSLFQKLQSLTQGLKCVEDYYKEMEVTMIRANVKENRKATMARFLNGLNRDIANVVELQHYVELNDMVHMAIKVEQQLKRKGST</sequence>
<reference evidence="2" key="2">
    <citation type="submission" date="2023-06" db="EMBL/GenBank/DDBJ databases">
        <authorList>
            <person name="Swenson N.G."/>
            <person name="Wegrzyn J.L."/>
            <person name="Mcevoy S.L."/>
        </authorList>
    </citation>
    <scope>NUCLEOTIDE SEQUENCE</scope>
    <source>
        <strain evidence="2">NS2018</strain>
        <tissue evidence="2">Leaf</tissue>
    </source>
</reference>
<proteinExistence type="predicted"/>
<dbReference type="Pfam" id="PF03732">
    <property type="entry name" value="Retrotrans_gag"/>
    <property type="match status" value="1"/>
</dbReference>
<evidence type="ECO:0000259" key="1">
    <source>
        <dbReference type="Pfam" id="PF03732"/>
    </source>
</evidence>
<feature type="domain" description="Retrotransposon gag" evidence="1">
    <location>
        <begin position="1"/>
        <end position="65"/>
    </location>
</feature>
<name>A0AA39SHY8_ACESA</name>
<organism evidence="2 3">
    <name type="scientific">Acer saccharum</name>
    <name type="common">Sugar maple</name>
    <dbReference type="NCBI Taxonomy" id="4024"/>
    <lineage>
        <taxon>Eukaryota</taxon>
        <taxon>Viridiplantae</taxon>
        <taxon>Streptophyta</taxon>
        <taxon>Embryophyta</taxon>
        <taxon>Tracheophyta</taxon>
        <taxon>Spermatophyta</taxon>
        <taxon>Magnoliopsida</taxon>
        <taxon>eudicotyledons</taxon>
        <taxon>Gunneridae</taxon>
        <taxon>Pentapetalae</taxon>
        <taxon>rosids</taxon>
        <taxon>malvids</taxon>
        <taxon>Sapindales</taxon>
        <taxon>Sapindaceae</taxon>
        <taxon>Hippocastanoideae</taxon>
        <taxon>Acereae</taxon>
        <taxon>Acer</taxon>
    </lineage>
</organism>
<dbReference type="Proteomes" id="UP001168877">
    <property type="component" value="Unassembled WGS sequence"/>
</dbReference>
<dbReference type="AlphaFoldDB" id="A0AA39SHY8"/>
<reference evidence="2" key="1">
    <citation type="journal article" date="2022" name="Plant J.">
        <title>Strategies of tolerance reflected in two North American maple genomes.</title>
        <authorList>
            <person name="McEvoy S.L."/>
            <person name="Sezen U.U."/>
            <person name="Trouern-Trend A."/>
            <person name="McMahon S.M."/>
            <person name="Schaberg P.G."/>
            <person name="Yang J."/>
            <person name="Wegrzyn J.L."/>
            <person name="Swenson N.G."/>
        </authorList>
    </citation>
    <scope>NUCLEOTIDE SEQUENCE</scope>
    <source>
        <strain evidence="2">NS2018</strain>
    </source>
</reference>
<protein>
    <recommendedName>
        <fullName evidence="1">Retrotransposon gag domain-containing protein</fullName>
    </recommendedName>
</protein>
<dbReference type="InterPro" id="IPR005162">
    <property type="entry name" value="Retrotrans_gag_dom"/>
</dbReference>
<evidence type="ECO:0000313" key="3">
    <source>
        <dbReference type="Proteomes" id="UP001168877"/>
    </source>
</evidence>
<keyword evidence="3" id="KW-1185">Reference proteome</keyword>
<comment type="caution">
    <text evidence="2">The sequence shown here is derived from an EMBL/GenBank/DDBJ whole genome shotgun (WGS) entry which is preliminary data.</text>
</comment>
<dbReference type="PANTHER" id="PTHR35046">
    <property type="entry name" value="ZINC KNUCKLE (CCHC-TYPE) FAMILY PROTEIN"/>
    <property type="match status" value="1"/>
</dbReference>
<accession>A0AA39SHY8</accession>
<dbReference type="PANTHER" id="PTHR35046:SF9">
    <property type="entry name" value="RNA-DIRECTED DNA POLYMERASE"/>
    <property type="match status" value="1"/>
</dbReference>
<evidence type="ECO:0000313" key="2">
    <source>
        <dbReference type="EMBL" id="KAK0591963.1"/>
    </source>
</evidence>